<evidence type="ECO:0000259" key="1">
    <source>
        <dbReference type="SMART" id="SM00613"/>
    </source>
</evidence>
<dbReference type="InterPro" id="IPR006588">
    <property type="entry name" value="Peptide_N_glycanase_PAW_dom"/>
</dbReference>
<protein>
    <submittedName>
        <fullName evidence="3">Peptide-N(4)-(N-acetyl-beta- glucosaminyl)asparagine amidase</fullName>
    </submittedName>
</protein>
<gene>
    <name evidence="3" type="primary">LOC106588674</name>
</gene>
<dbReference type="InterPro" id="IPR038680">
    <property type="entry name" value="PAW_sf"/>
</dbReference>
<feature type="domain" description="PAW" evidence="1">
    <location>
        <begin position="91"/>
        <end position="173"/>
    </location>
</feature>
<keyword evidence="2" id="KW-1185">Reference proteome</keyword>
<evidence type="ECO:0000313" key="2">
    <source>
        <dbReference type="Proteomes" id="UP001652741"/>
    </source>
</evidence>
<dbReference type="SUPFAM" id="SSF49785">
    <property type="entry name" value="Galactose-binding domain-like"/>
    <property type="match status" value="1"/>
</dbReference>
<organism evidence="2 3">
    <name type="scientific">Salmo salar</name>
    <name type="common">Atlantic salmon</name>
    <dbReference type="NCBI Taxonomy" id="8030"/>
    <lineage>
        <taxon>Eukaryota</taxon>
        <taxon>Metazoa</taxon>
        <taxon>Chordata</taxon>
        <taxon>Craniata</taxon>
        <taxon>Vertebrata</taxon>
        <taxon>Euteleostomi</taxon>
        <taxon>Actinopterygii</taxon>
        <taxon>Neopterygii</taxon>
        <taxon>Teleostei</taxon>
        <taxon>Protacanthopterygii</taxon>
        <taxon>Salmoniformes</taxon>
        <taxon>Salmonidae</taxon>
        <taxon>Salmoninae</taxon>
        <taxon>Salmo</taxon>
    </lineage>
</organism>
<dbReference type="RefSeq" id="XP_045565167.1">
    <property type="nucleotide sequence ID" value="XM_045709211.1"/>
</dbReference>
<dbReference type="Pfam" id="PF04721">
    <property type="entry name" value="PAW"/>
    <property type="match status" value="1"/>
</dbReference>
<accession>A0ABM3E273</accession>
<dbReference type="Gene3D" id="2.60.120.1020">
    <property type="entry name" value="Peptide N glycanase, PAW domain"/>
    <property type="match status" value="1"/>
</dbReference>
<dbReference type="InterPro" id="IPR008979">
    <property type="entry name" value="Galactose-bd-like_sf"/>
</dbReference>
<name>A0ABM3E273_SALSA</name>
<dbReference type="SMART" id="SM00613">
    <property type="entry name" value="PAW"/>
    <property type="match status" value="1"/>
</dbReference>
<reference evidence="3" key="1">
    <citation type="submission" date="2025-08" db="UniProtKB">
        <authorList>
            <consortium name="RefSeq"/>
        </authorList>
    </citation>
    <scope>IDENTIFICATION</scope>
</reference>
<proteinExistence type="predicted"/>
<sequence length="231" mass="26437">MKRRLCGKRSGCLEDQAIFWQLCCDVKTTNRYKWPICEIDLSFNFIVASNPRRLEAVIASKDASTKYRVKGLNTYAAVAEFVFVPCGRVFHLQDNSTKDHYCRVSSDNEDIQGQDCVEESVFRKLKNDWQMVYLARTEGSSSGNIRWKLDCAPVGMKIKTVSVRTCSQTFHSGTGRWGLQSGQNTTSFSGGGWRCILFRVFLDPWSWSWRRSYPEERESRHGNTPRCSGGL</sequence>
<dbReference type="GeneID" id="106588674"/>
<evidence type="ECO:0000313" key="3">
    <source>
        <dbReference type="RefSeq" id="XP_045565167.1"/>
    </source>
</evidence>
<dbReference type="Proteomes" id="UP001652741">
    <property type="component" value="Chromosome ssa27"/>
</dbReference>